<dbReference type="Proteomes" id="UP000032027">
    <property type="component" value="Chromosome"/>
</dbReference>
<reference evidence="2" key="1">
    <citation type="submission" date="2015-02" db="EMBL/GenBank/DDBJ databases">
        <title>Characterization of two novel Thaumarchaeota isolated from the Northern Adriatic Sea.</title>
        <authorList>
            <person name="Bayer B."/>
            <person name="Vojvoda J."/>
            <person name="Offre P."/>
            <person name="Srivastava A."/>
            <person name="Elisabeth N."/>
            <person name="Garcia J.A.L."/>
            <person name="Schleper C."/>
            <person name="Herndl G.J."/>
        </authorList>
    </citation>
    <scope>NUCLEOTIDE SEQUENCE [LARGE SCALE GENOMIC DNA]</scope>
    <source>
        <strain evidence="2">D3C</strain>
    </source>
</reference>
<protein>
    <submittedName>
        <fullName evidence="1">Uncharacterized protein</fullName>
    </submittedName>
</protein>
<reference evidence="1 2" key="2">
    <citation type="journal article" date="2016" name="ISME J.">
        <title>Physiological and genomic characterization of two novel marine thaumarchaeal strains indicates niche differentiation.</title>
        <authorList>
            <person name="Bayer B."/>
            <person name="Vojvoda J."/>
            <person name="Offre P."/>
            <person name="Alves R.J."/>
            <person name="Elisabeth N.H."/>
            <person name="Garcia J.A."/>
            <person name="Volland J.M."/>
            <person name="Srivastava A."/>
            <person name="Schleper C."/>
            <person name="Herndl G.J."/>
        </authorList>
    </citation>
    <scope>NUCLEOTIDE SEQUENCE [LARGE SCALE GENOMIC DNA]</scope>
    <source>
        <strain evidence="1 2">D3C</strain>
    </source>
</reference>
<organism evidence="1 2">
    <name type="scientific">Nitrosopumilus piranensis</name>
    <dbReference type="NCBI Taxonomy" id="1582439"/>
    <lineage>
        <taxon>Archaea</taxon>
        <taxon>Nitrososphaerota</taxon>
        <taxon>Nitrososphaeria</taxon>
        <taxon>Nitrosopumilales</taxon>
        <taxon>Nitrosopumilaceae</taxon>
        <taxon>Nitrosopumilus</taxon>
    </lineage>
</organism>
<keyword evidence="2" id="KW-1185">Reference proteome</keyword>
<evidence type="ECO:0000313" key="1">
    <source>
        <dbReference type="EMBL" id="AJM92283.1"/>
    </source>
</evidence>
<proteinExistence type="predicted"/>
<gene>
    <name evidence="1" type="ORF">NPIRD3C_1071</name>
</gene>
<reference evidence="1 2" key="3">
    <citation type="journal article" date="2019" name="Int. J. Syst. Evol. Microbiol.">
        <title>Nitrosopumilus adriaticus sp. nov. and Nitrosopumilus piranensis sp. nov., two ammonia-oxidizing archaea from the Adriatic Sea and members of the class Nitrososphaeria.</title>
        <authorList>
            <person name="Bayer B."/>
            <person name="Vojvoda J."/>
            <person name="Reinthaler T."/>
            <person name="Reyes C."/>
            <person name="Pinto M."/>
            <person name="Herndl G.J."/>
        </authorList>
    </citation>
    <scope>NUCLEOTIDE SEQUENCE [LARGE SCALE GENOMIC DNA]</scope>
    <source>
        <strain evidence="1 2">D3C</strain>
    </source>
</reference>
<dbReference type="AlphaFoldDB" id="A0A0C5BR98"/>
<name>A0A0C5BR98_9ARCH</name>
<sequence>MVTINLQFVMREHRFPRPDQLCELFSQRSRYFNKEILNIFLINYEVKVF</sequence>
<dbReference type="STRING" id="1582439.NPIRD3C_1071"/>
<dbReference type="KEGG" id="nid:NPIRD3C_1071"/>
<dbReference type="HOGENOM" id="CLU_3130679_0_0_2"/>
<dbReference type="EMBL" id="CP010868">
    <property type="protein sequence ID" value="AJM92283.1"/>
    <property type="molecule type" value="Genomic_DNA"/>
</dbReference>
<evidence type="ECO:0000313" key="2">
    <source>
        <dbReference type="Proteomes" id="UP000032027"/>
    </source>
</evidence>
<accession>A0A0C5BR98</accession>
<dbReference type="PATRIC" id="fig|1582439.9.peg.1102"/>